<dbReference type="EMBL" id="CCAX010000001">
    <property type="protein sequence ID" value="CDO02629.1"/>
    <property type="molecule type" value="Genomic_DNA"/>
</dbReference>
<evidence type="ECO:0000313" key="1">
    <source>
        <dbReference type="EMBL" id="CDO02629.1"/>
    </source>
</evidence>
<organism evidence="1 2">
    <name type="scientific">Oceanobacillus picturae</name>
    <dbReference type="NCBI Taxonomy" id="171693"/>
    <lineage>
        <taxon>Bacteria</taxon>
        <taxon>Bacillati</taxon>
        <taxon>Bacillota</taxon>
        <taxon>Bacilli</taxon>
        <taxon>Bacillales</taxon>
        <taxon>Bacillaceae</taxon>
        <taxon>Oceanobacillus</taxon>
    </lineage>
</organism>
<dbReference type="RefSeq" id="WP_036573833.1">
    <property type="nucleotide sequence ID" value="NZ_CABLBW010000001.1"/>
</dbReference>
<accession>W9AA80</accession>
<dbReference type="eggNOG" id="ENOG502Z7N1">
    <property type="taxonomic scope" value="Bacteria"/>
</dbReference>
<comment type="caution">
    <text evidence="1">The sequence shown here is derived from an EMBL/GenBank/DDBJ whole genome shotgun (WGS) entry which is preliminary data.</text>
</comment>
<evidence type="ECO:0000313" key="2">
    <source>
        <dbReference type="Proteomes" id="UP000028863"/>
    </source>
</evidence>
<sequence>MSNNKKESFKEINVERLNIVDPAGKVKMSLFNQDNIPPVLMNGEDILPGHRQKDPISGIMFYNQNEDECGGLIYGNGKDENDNETVFASLTFDQFKQDQVVQMRYVEENEERHYGFSIFDRPSTPLPELIKEYENIQTRDNNTGNQHEKLADLFKGNAERAFMGKNKNGEVTVHLNDQNGNQRIRMVIDEHDVPKLEFLNAQGEVTYKLPPE</sequence>
<dbReference type="AlphaFoldDB" id="W9AA80"/>
<gene>
    <name evidence="1" type="ORF">BN988_01103</name>
</gene>
<keyword evidence="2" id="KW-1185">Reference proteome</keyword>
<dbReference type="Proteomes" id="UP000028863">
    <property type="component" value="Unassembled WGS sequence"/>
</dbReference>
<name>W9AA80_9BACI</name>
<reference evidence="1" key="1">
    <citation type="submission" date="2014-03" db="EMBL/GenBank/DDBJ databases">
        <title>Draft genome sequencing of Oceanobacillus picturae strain S1 isolated from human gut.</title>
        <authorList>
            <person name="Croce O."/>
            <person name="Lagier J.C."/>
            <person name="Raoult D."/>
        </authorList>
    </citation>
    <scope>NUCLEOTIDE SEQUENCE [LARGE SCALE GENOMIC DNA]</scope>
    <source>
        <strain evidence="1">S1</strain>
    </source>
</reference>
<dbReference type="STRING" id="171693.BN988_01103"/>
<protein>
    <submittedName>
        <fullName evidence="1">Uncharacterized protein</fullName>
    </submittedName>
</protein>
<proteinExistence type="predicted"/>
<reference evidence="1" key="2">
    <citation type="submission" date="2014-03" db="EMBL/GenBank/DDBJ databases">
        <authorList>
            <person name="Urmite Genomes"/>
        </authorList>
    </citation>
    <scope>NUCLEOTIDE SEQUENCE</scope>
    <source>
        <strain evidence="1">S1</strain>
    </source>
</reference>